<dbReference type="EMBL" id="CP019480">
    <property type="protein sequence ID" value="UQC89170.1"/>
    <property type="molecule type" value="Genomic_DNA"/>
</dbReference>
<accession>A0A9Q8T5G4</accession>
<evidence type="ECO:0000256" key="6">
    <source>
        <dbReference type="SAM" id="MobiDB-lite"/>
    </source>
</evidence>
<evidence type="ECO:0000256" key="4">
    <source>
        <dbReference type="ARBA" id="ARBA00022884"/>
    </source>
</evidence>
<dbReference type="PANTHER" id="PTHR15341:SF3">
    <property type="entry name" value="NUCLEAR NUCLEIC ACID-BINDING PROTEIN C1D"/>
    <property type="match status" value="1"/>
</dbReference>
<organism evidence="7 8">
    <name type="scientific">Colletotrichum lupini</name>
    <dbReference type="NCBI Taxonomy" id="145971"/>
    <lineage>
        <taxon>Eukaryota</taxon>
        <taxon>Fungi</taxon>
        <taxon>Dikarya</taxon>
        <taxon>Ascomycota</taxon>
        <taxon>Pezizomycotina</taxon>
        <taxon>Sordariomycetes</taxon>
        <taxon>Hypocreomycetidae</taxon>
        <taxon>Glomerellales</taxon>
        <taxon>Glomerellaceae</taxon>
        <taxon>Colletotrichum</taxon>
        <taxon>Colletotrichum acutatum species complex</taxon>
    </lineage>
</organism>
<dbReference type="GO" id="GO:0000178">
    <property type="term" value="C:exosome (RNase complex)"/>
    <property type="evidence" value="ECO:0007669"/>
    <property type="project" value="TreeGrafter"/>
</dbReference>
<feature type="region of interest" description="Disordered" evidence="6">
    <location>
        <begin position="332"/>
        <end position="405"/>
    </location>
</feature>
<comment type="subcellular location">
    <subcellularLocation>
        <location evidence="1">Nucleus</location>
    </subcellularLocation>
</comment>
<keyword evidence="3" id="KW-0698">rRNA processing</keyword>
<comment type="similarity">
    <text evidence="2">Belongs to the C1D family.</text>
</comment>
<keyword evidence="4" id="KW-0694">RNA-binding</keyword>
<evidence type="ECO:0000313" key="8">
    <source>
        <dbReference type="Proteomes" id="UP000830671"/>
    </source>
</evidence>
<dbReference type="GO" id="GO:0000460">
    <property type="term" value="P:maturation of 5.8S rRNA"/>
    <property type="evidence" value="ECO:0007669"/>
    <property type="project" value="TreeGrafter"/>
</dbReference>
<evidence type="ECO:0000313" key="7">
    <source>
        <dbReference type="EMBL" id="UQC89170.1"/>
    </source>
</evidence>
<evidence type="ECO:0000256" key="1">
    <source>
        <dbReference type="ARBA" id="ARBA00004123"/>
    </source>
</evidence>
<dbReference type="InterPro" id="IPR007146">
    <property type="entry name" value="Sas10/Utp3/C1D"/>
</dbReference>
<dbReference type="InterPro" id="IPR011082">
    <property type="entry name" value="Exosome-assoc_fac/DNA_repair"/>
</dbReference>
<keyword evidence="5" id="KW-0539">Nucleus</keyword>
<reference evidence="7" key="1">
    <citation type="journal article" date="2021" name="Mol. Plant Microbe Interact.">
        <title>Complete Genome Sequence of the Plant-Pathogenic Fungus Colletotrichum lupini.</title>
        <authorList>
            <person name="Baroncelli R."/>
            <person name="Pensec F."/>
            <person name="Da Lio D."/>
            <person name="Boufleur T."/>
            <person name="Vicente I."/>
            <person name="Sarrocco S."/>
            <person name="Picot A."/>
            <person name="Baraldi E."/>
            <person name="Sukno S."/>
            <person name="Thon M."/>
            <person name="Le Floch G."/>
        </authorList>
    </citation>
    <scope>NUCLEOTIDE SEQUENCE</scope>
    <source>
        <strain evidence="7">IMI 504893</strain>
    </source>
</reference>
<sequence>MALKDMTSDLKKLDSHIDSLEDALKPLIDNLPEMANELPLLDKAKMYALTAYAIETLLFSSLRLQGVDAKDHQVMTELKRVQQYFGKIKGAEETPAQRTTTVNTEAATRILKADLGSNDQTLKKRLEEKLAEERAKALLNSMQKTKRPAPESPSASSSGPEKKQRNSRRKSSNKNKIAETVRRLRATRDAASLRFAWLSDTMLGTLRSQPTLLHPDTEANYCARPLYYIYLILRDAPAKYPPNQKRTPSPIPDHDQIRPPLIGHTSPPIPGPPSFATHAERHLYSFCYLNPGAHNFCRLPSSSTRHFCSLQNTTRSFTSRSHDQRYQPHHLISPESFTHTHTNPTKMPRQRSAGRPSAPSRPTVSAAKPAPTQTRPATTMAAPPQQHAAPPAAAPAAPAAAAPSQGPGLFGQMASTAAGVAIGSSIGHAIGGMFGGGSSAPAEAAPQNNSPVASGESSTTQQWGNNCAGATQQFTKCMDEHGGNMQICNWYLEQLKACQAAASQY</sequence>
<feature type="compositionally biased region" description="Polar residues" evidence="6">
    <location>
        <begin position="447"/>
        <end position="464"/>
    </location>
</feature>
<dbReference type="Pfam" id="PF04000">
    <property type="entry name" value="Sas10_Utp3"/>
    <property type="match status" value="1"/>
</dbReference>
<name>A0A9Q8T5G4_9PEZI</name>
<evidence type="ECO:0000256" key="5">
    <source>
        <dbReference type="ARBA" id="ARBA00023242"/>
    </source>
</evidence>
<evidence type="ECO:0000256" key="3">
    <source>
        <dbReference type="ARBA" id="ARBA00022552"/>
    </source>
</evidence>
<dbReference type="GeneID" id="73348635"/>
<dbReference type="KEGG" id="clup:CLUP02_14698"/>
<feature type="region of interest" description="Disordered" evidence="6">
    <location>
        <begin position="139"/>
        <end position="181"/>
    </location>
</feature>
<dbReference type="GO" id="GO:0003677">
    <property type="term" value="F:DNA binding"/>
    <property type="evidence" value="ECO:0007669"/>
    <property type="project" value="TreeGrafter"/>
</dbReference>
<protein>
    <submittedName>
        <fullName evidence="7">Sas10/Utp3/C1D family protein</fullName>
    </submittedName>
</protein>
<dbReference type="Proteomes" id="UP000830671">
    <property type="component" value="Chromosome 8"/>
</dbReference>
<dbReference type="GO" id="GO:0010468">
    <property type="term" value="P:regulation of gene expression"/>
    <property type="evidence" value="ECO:0007669"/>
    <property type="project" value="TreeGrafter"/>
</dbReference>
<dbReference type="GO" id="GO:0003723">
    <property type="term" value="F:RNA binding"/>
    <property type="evidence" value="ECO:0007669"/>
    <property type="project" value="UniProtKB-KW"/>
</dbReference>
<evidence type="ECO:0000256" key="2">
    <source>
        <dbReference type="ARBA" id="ARBA00009154"/>
    </source>
</evidence>
<dbReference type="RefSeq" id="XP_049150771.1">
    <property type="nucleotide sequence ID" value="XM_049293625.1"/>
</dbReference>
<feature type="compositionally biased region" description="Polar residues" evidence="6">
    <location>
        <begin position="335"/>
        <end position="345"/>
    </location>
</feature>
<feature type="region of interest" description="Disordered" evidence="6">
    <location>
        <begin position="440"/>
        <end position="464"/>
    </location>
</feature>
<dbReference type="PANTHER" id="PTHR15341">
    <property type="entry name" value="SUN-COR STEROID HORMONE RECEPTOR CO-REPRESSOR"/>
    <property type="match status" value="1"/>
</dbReference>
<gene>
    <name evidence="7" type="ORF">CLUP02_14698</name>
</gene>
<keyword evidence="8" id="KW-1185">Reference proteome</keyword>
<dbReference type="AlphaFoldDB" id="A0A9Q8T5G4"/>
<dbReference type="GO" id="GO:0005730">
    <property type="term" value="C:nucleolus"/>
    <property type="evidence" value="ECO:0007669"/>
    <property type="project" value="TreeGrafter"/>
</dbReference>
<feature type="compositionally biased region" description="Low complexity" evidence="6">
    <location>
        <begin position="366"/>
        <end position="405"/>
    </location>
</feature>
<proteinExistence type="inferred from homology"/>